<organism evidence="1 2">
    <name type="scientific">Trichinella spiralis</name>
    <name type="common">Trichina worm</name>
    <dbReference type="NCBI Taxonomy" id="6334"/>
    <lineage>
        <taxon>Eukaryota</taxon>
        <taxon>Metazoa</taxon>
        <taxon>Ecdysozoa</taxon>
        <taxon>Nematoda</taxon>
        <taxon>Enoplea</taxon>
        <taxon>Dorylaimia</taxon>
        <taxon>Trichinellida</taxon>
        <taxon>Trichinellidae</taxon>
        <taxon>Trichinella</taxon>
    </lineage>
</organism>
<evidence type="ECO:0000313" key="1">
    <source>
        <dbReference type="EMBL" id="KRY38502.1"/>
    </source>
</evidence>
<evidence type="ECO:0000313" key="2">
    <source>
        <dbReference type="Proteomes" id="UP000054776"/>
    </source>
</evidence>
<comment type="caution">
    <text evidence="1">The sequence shown here is derived from an EMBL/GenBank/DDBJ whole genome shotgun (WGS) entry which is preliminary data.</text>
</comment>
<protein>
    <submittedName>
        <fullName evidence="1">Uncharacterized protein</fullName>
    </submittedName>
</protein>
<dbReference type="InParanoid" id="A0A0V1BNI3"/>
<name>A0A0V1BNI3_TRISP</name>
<dbReference type="EMBL" id="JYDH01000025">
    <property type="protein sequence ID" value="KRY38502.1"/>
    <property type="molecule type" value="Genomic_DNA"/>
</dbReference>
<dbReference type="Proteomes" id="UP000054776">
    <property type="component" value="Unassembled WGS sequence"/>
</dbReference>
<accession>A0A0V1BNI3</accession>
<proteinExistence type="predicted"/>
<reference evidence="1 2" key="1">
    <citation type="submission" date="2015-01" db="EMBL/GenBank/DDBJ databases">
        <title>Evolution of Trichinella species and genotypes.</title>
        <authorList>
            <person name="Korhonen P.K."/>
            <person name="Edoardo P."/>
            <person name="Giuseppe L.R."/>
            <person name="Gasser R.B."/>
        </authorList>
    </citation>
    <scope>NUCLEOTIDE SEQUENCE [LARGE SCALE GENOMIC DNA]</scope>
    <source>
        <strain evidence="1">ISS3</strain>
    </source>
</reference>
<sequence>MGIIEENRKHFTLRGFYELHNSCTNLHMKAKTALESIEKVENLITKKRLKVTSFRLKPYIFHMHV</sequence>
<keyword evidence="2" id="KW-1185">Reference proteome</keyword>
<dbReference type="AlphaFoldDB" id="A0A0V1BNI3"/>
<gene>
    <name evidence="1" type="ORF">T01_5276</name>
</gene>